<name>A0A8K0UYW6_9AGAR</name>
<dbReference type="AlphaFoldDB" id="A0A8K0UYW6"/>
<feature type="transmembrane region" description="Helical" evidence="1">
    <location>
        <begin position="107"/>
        <end position="126"/>
    </location>
</feature>
<dbReference type="Proteomes" id="UP000813824">
    <property type="component" value="Unassembled WGS sequence"/>
</dbReference>
<keyword evidence="1" id="KW-1133">Transmembrane helix</keyword>
<comment type="caution">
    <text evidence="2">The sequence shown here is derived from an EMBL/GenBank/DDBJ whole genome shotgun (WGS) entry which is preliminary data.</text>
</comment>
<dbReference type="EMBL" id="JAEVFJ010000001">
    <property type="protein sequence ID" value="KAH8108058.1"/>
    <property type="molecule type" value="Genomic_DNA"/>
</dbReference>
<keyword evidence="1" id="KW-0472">Membrane</keyword>
<evidence type="ECO:0000313" key="2">
    <source>
        <dbReference type="EMBL" id="KAH8108058.1"/>
    </source>
</evidence>
<keyword evidence="3" id="KW-1185">Reference proteome</keyword>
<feature type="transmembrane region" description="Helical" evidence="1">
    <location>
        <begin position="21"/>
        <end position="41"/>
    </location>
</feature>
<feature type="transmembrane region" description="Helical" evidence="1">
    <location>
        <begin position="72"/>
        <end position="95"/>
    </location>
</feature>
<accession>A0A8K0UYW6</accession>
<sequence length="174" mass="18959">MSKGTEALIFPSSYDAGRKWLFLHGFYGVVGGVAGCLYPDFTMEMMDPMLTLIEQYTGLPHFYPTTVEENRLLVYALAFAIGIGAIYLVYAGPLWNRGGKALVEGSIWTRIAYVLGAYALCFGTPYGSSLLFSVATVDVLSIFAMKFSIGASWGDLVRGQTRIVNINVAAAKKK</sequence>
<evidence type="ECO:0000313" key="3">
    <source>
        <dbReference type="Proteomes" id="UP000813824"/>
    </source>
</evidence>
<gene>
    <name evidence="2" type="ORF">BXZ70DRAFT_903440</name>
</gene>
<keyword evidence="1" id="KW-0812">Transmembrane</keyword>
<proteinExistence type="predicted"/>
<dbReference type="OrthoDB" id="2800211at2759"/>
<organism evidence="2 3">
    <name type="scientific">Cristinia sonorae</name>
    <dbReference type="NCBI Taxonomy" id="1940300"/>
    <lineage>
        <taxon>Eukaryota</taxon>
        <taxon>Fungi</taxon>
        <taxon>Dikarya</taxon>
        <taxon>Basidiomycota</taxon>
        <taxon>Agaricomycotina</taxon>
        <taxon>Agaricomycetes</taxon>
        <taxon>Agaricomycetidae</taxon>
        <taxon>Agaricales</taxon>
        <taxon>Pleurotineae</taxon>
        <taxon>Stephanosporaceae</taxon>
        <taxon>Cristinia</taxon>
    </lineage>
</organism>
<protein>
    <submittedName>
        <fullName evidence="2">Uncharacterized protein</fullName>
    </submittedName>
</protein>
<reference evidence="2" key="1">
    <citation type="journal article" date="2021" name="New Phytol.">
        <title>Evolutionary innovations through gain and loss of genes in the ectomycorrhizal Boletales.</title>
        <authorList>
            <person name="Wu G."/>
            <person name="Miyauchi S."/>
            <person name="Morin E."/>
            <person name="Kuo A."/>
            <person name="Drula E."/>
            <person name="Varga T."/>
            <person name="Kohler A."/>
            <person name="Feng B."/>
            <person name="Cao Y."/>
            <person name="Lipzen A."/>
            <person name="Daum C."/>
            <person name="Hundley H."/>
            <person name="Pangilinan J."/>
            <person name="Johnson J."/>
            <person name="Barry K."/>
            <person name="LaButti K."/>
            <person name="Ng V."/>
            <person name="Ahrendt S."/>
            <person name="Min B."/>
            <person name="Choi I.G."/>
            <person name="Park H."/>
            <person name="Plett J.M."/>
            <person name="Magnuson J."/>
            <person name="Spatafora J.W."/>
            <person name="Nagy L.G."/>
            <person name="Henrissat B."/>
            <person name="Grigoriev I.V."/>
            <person name="Yang Z.L."/>
            <person name="Xu J."/>
            <person name="Martin F.M."/>
        </authorList>
    </citation>
    <scope>NUCLEOTIDE SEQUENCE</scope>
    <source>
        <strain evidence="2">KKN 215</strain>
    </source>
</reference>
<evidence type="ECO:0000256" key="1">
    <source>
        <dbReference type="SAM" id="Phobius"/>
    </source>
</evidence>